<dbReference type="PANTHER" id="PTHR33418:SF1">
    <property type="entry name" value="HELICASE-ASSOCIATED DOMAIN-CONTAINING PROTEIN"/>
    <property type="match status" value="1"/>
</dbReference>
<evidence type="ECO:0000313" key="4">
    <source>
        <dbReference type="Proteomes" id="UP001530377"/>
    </source>
</evidence>
<evidence type="ECO:0000259" key="2">
    <source>
        <dbReference type="Pfam" id="PF03457"/>
    </source>
</evidence>
<organism evidence="3 4">
    <name type="scientific">Cyclostephanos tholiformis</name>
    <dbReference type="NCBI Taxonomy" id="382380"/>
    <lineage>
        <taxon>Eukaryota</taxon>
        <taxon>Sar</taxon>
        <taxon>Stramenopiles</taxon>
        <taxon>Ochrophyta</taxon>
        <taxon>Bacillariophyta</taxon>
        <taxon>Coscinodiscophyceae</taxon>
        <taxon>Thalassiosirophycidae</taxon>
        <taxon>Stephanodiscales</taxon>
        <taxon>Stephanodiscaceae</taxon>
        <taxon>Cyclostephanos</taxon>
    </lineage>
</organism>
<reference evidence="3 4" key="1">
    <citation type="submission" date="2024-10" db="EMBL/GenBank/DDBJ databases">
        <title>Updated reference genomes for cyclostephanoid diatoms.</title>
        <authorList>
            <person name="Roberts W.R."/>
            <person name="Alverson A.J."/>
        </authorList>
    </citation>
    <scope>NUCLEOTIDE SEQUENCE [LARGE SCALE GENOMIC DNA]</scope>
    <source>
        <strain evidence="3 4">AJA228-03</strain>
    </source>
</reference>
<comment type="caution">
    <text evidence="3">The sequence shown here is derived from an EMBL/GenBank/DDBJ whole genome shotgun (WGS) entry which is preliminary data.</text>
</comment>
<sequence>MAHKIEMVVAVTVVATYLLRYTGAFQLSAPMASSSTIVLSPTLSLHKQSTRRRKILVLFPVAIRRMATSNLAVGSSNDEYYQKTTKIGTNLTRERLYLNRIKELHEFRSYHGHGSIPTPYPPNPSLGVWAANVRQQYALWKQSEERGVPYTGYLTSSRRRQLSSAGFDFTSLTERQFQLRLQELKRFKERYGHCMVPEKWEENLVLGAWVSNIRSLYKKRRQQQLVQSGDREESEYSPVRYHSSGTQKQRRRISVKVQSAHKRLKRQRSPRFSHLDETRIHLLENMGFVWNSIDKKWFEMLEWAKVYGVVNYQMKLSGSDGLLHGSYDVQHGADATLITDGERLQLDQNATEQLQRISQNRTLLLNNYHKFVRNIQNQSLLPSFHPQDKILALLLEETYAQDALDQNHLSSQKPLSPSQPKNDTLDYFQSTFLDYRIRPNDTLHQPLRIWMINQRSNYNRLDHSKDQCRDVYTMSSLTYTSPSIIPSYMTSQRQQALEAIHFPWSGRFRNRVEEIQDEAERLELMKRQRQKIQRIERKEREERERIERLTSPNFATFSNSSLEAEDGMDIMALWDAEDDEDNW</sequence>
<dbReference type="InterPro" id="IPR005114">
    <property type="entry name" value="Helicase_assoc"/>
</dbReference>
<accession>A0ABD3R9L1</accession>
<evidence type="ECO:0000313" key="3">
    <source>
        <dbReference type="EMBL" id="KAL3809522.1"/>
    </source>
</evidence>
<evidence type="ECO:0000256" key="1">
    <source>
        <dbReference type="SAM" id="Coils"/>
    </source>
</evidence>
<keyword evidence="1" id="KW-0175">Coiled coil</keyword>
<gene>
    <name evidence="3" type="ORF">ACHAXA_001253</name>
</gene>
<dbReference type="Pfam" id="PF03457">
    <property type="entry name" value="HA"/>
    <property type="match status" value="2"/>
</dbReference>
<protein>
    <recommendedName>
        <fullName evidence="2">Helicase-associated domain-containing protein</fullName>
    </recommendedName>
</protein>
<feature type="coiled-coil region" evidence="1">
    <location>
        <begin position="505"/>
        <end position="545"/>
    </location>
</feature>
<dbReference type="EMBL" id="JALLPB020000399">
    <property type="protein sequence ID" value="KAL3809522.1"/>
    <property type="molecule type" value="Genomic_DNA"/>
</dbReference>
<dbReference type="AlphaFoldDB" id="A0ABD3R9L1"/>
<dbReference type="Proteomes" id="UP001530377">
    <property type="component" value="Unassembled WGS sequence"/>
</dbReference>
<dbReference type="PANTHER" id="PTHR33418">
    <property type="entry name" value="HELICASE-ASSOCIATED"/>
    <property type="match status" value="1"/>
</dbReference>
<feature type="domain" description="Helicase-associated" evidence="2">
    <location>
        <begin position="98"/>
        <end position="167"/>
    </location>
</feature>
<name>A0ABD3R9L1_9STRA</name>
<proteinExistence type="predicted"/>
<dbReference type="Gene3D" id="6.10.140.530">
    <property type="match status" value="1"/>
</dbReference>
<keyword evidence="4" id="KW-1185">Reference proteome</keyword>
<feature type="domain" description="Helicase-associated" evidence="2">
    <location>
        <begin position="174"/>
        <end position="225"/>
    </location>
</feature>